<gene>
    <name evidence="3" type="ORF">RSO01_92470</name>
</gene>
<dbReference type="Pfam" id="PF00144">
    <property type="entry name" value="Beta-lactamase"/>
    <property type="match status" value="1"/>
</dbReference>
<reference evidence="3 4" key="1">
    <citation type="submission" date="2019-07" db="EMBL/GenBank/DDBJ databases">
        <title>Whole genome shotgun sequence of Reyranella soli NBRC 108950.</title>
        <authorList>
            <person name="Hosoyama A."/>
            <person name="Uohara A."/>
            <person name="Ohji S."/>
            <person name="Ichikawa N."/>
        </authorList>
    </citation>
    <scope>NUCLEOTIDE SEQUENCE [LARGE SCALE GENOMIC DNA]</scope>
    <source>
        <strain evidence="3 4">NBRC 108950</strain>
    </source>
</reference>
<dbReference type="EMBL" id="BKAJ01000303">
    <property type="protein sequence ID" value="GEP62081.1"/>
    <property type="molecule type" value="Genomic_DNA"/>
</dbReference>
<organism evidence="3 4">
    <name type="scientific">Reyranella soli</name>
    <dbReference type="NCBI Taxonomy" id="1230389"/>
    <lineage>
        <taxon>Bacteria</taxon>
        <taxon>Pseudomonadati</taxon>
        <taxon>Pseudomonadota</taxon>
        <taxon>Alphaproteobacteria</taxon>
        <taxon>Hyphomicrobiales</taxon>
        <taxon>Reyranellaceae</taxon>
        <taxon>Reyranella</taxon>
    </lineage>
</organism>
<name>A0A512NT31_9HYPH</name>
<dbReference type="InterPro" id="IPR050789">
    <property type="entry name" value="Diverse_Enzym_Activities"/>
</dbReference>
<dbReference type="GO" id="GO:0016787">
    <property type="term" value="F:hydrolase activity"/>
    <property type="evidence" value="ECO:0007669"/>
    <property type="project" value="UniProtKB-KW"/>
</dbReference>
<dbReference type="PANTHER" id="PTHR43283:SF11">
    <property type="entry name" value="BETA-LACTAMASE-RELATED DOMAIN-CONTAINING PROTEIN"/>
    <property type="match status" value="1"/>
</dbReference>
<comment type="caution">
    <text evidence="3">The sequence shown here is derived from an EMBL/GenBank/DDBJ whole genome shotgun (WGS) entry which is preliminary data.</text>
</comment>
<dbReference type="AlphaFoldDB" id="A0A512NT31"/>
<protein>
    <submittedName>
        <fullName evidence="3">Serine hydrolase</fullName>
    </submittedName>
</protein>
<dbReference type="SUPFAM" id="SSF56601">
    <property type="entry name" value="beta-lactamase/transpeptidase-like"/>
    <property type="match status" value="1"/>
</dbReference>
<evidence type="ECO:0000256" key="1">
    <source>
        <dbReference type="ARBA" id="ARBA00022801"/>
    </source>
</evidence>
<dbReference type="InterPro" id="IPR012338">
    <property type="entry name" value="Beta-lactam/transpept-like"/>
</dbReference>
<keyword evidence="1 3" id="KW-0378">Hydrolase</keyword>
<accession>A0A512NT31</accession>
<evidence type="ECO:0000313" key="4">
    <source>
        <dbReference type="Proteomes" id="UP000321058"/>
    </source>
</evidence>
<dbReference type="OrthoDB" id="9814204at2"/>
<dbReference type="InterPro" id="IPR001466">
    <property type="entry name" value="Beta-lactam-related"/>
</dbReference>
<sequence>MLIAGMNELKEAIAYAKAAESKWPASMKMPDGQFVMTFDSGEKAPDNEVLGPVTPRGGHSGIVYRGGKVLAEWGDVARPDMTFSVAKSFLSVLAGLAVGDGLIKGLDDKAGPSALDDGFASEQNKDITWRHLLTQTSEWQGTLFDKEDRIDHNRVVGLAVAEAPKGTRRQLKKPGTFYEYNDVRVNRLSLSLLQLFKEPLPSVLKRRIMDPIGASQDWKWDGYRNSTVTIDGKPMVSVPGGGHWGGGIVISARDLALMGLLVAQGGVWDGKQLLPTGWTDELVKPCPVAPFYGLMWWLNTNKRQFAAASERSYFALGWGSHIVWIDPDNDLVTVLRWIDRKQAPGFVERLLGAIAK</sequence>
<feature type="domain" description="Beta-lactamase-related" evidence="2">
    <location>
        <begin position="63"/>
        <end position="335"/>
    </location>
</feature>
<evidence type="ECO:0000313" key="3">
    <source>
        <dbReference type="EMBL" id="GEP62081.1"/>
    </source>
</evidence>
<dbReference type="PANTHER" id="PTHR43283">
    <property type="entry name" value="BETA-LACTAMASE-RELATED"/>
    <property type="match status" value="1"/>
</dbReference>
<keyword evidence="4" id="KW-1185">Reference proteome</keyword>
<proteinExistence type="predicted"/>
<evidence type="ECO:0000259" key="2">
    <source>
        <dbReference type="Pfam" id="PF00144"/>
    </source>
</evidence>
<dbReference type="Gene3D" id="3.40.710.10">
    <property type="entry name" value="DD-peptidase/beta-lactamase superfamily"/>
    <property type="match status" value="1"/>
</dbReference>
<dbReference type="Proteomes" id="UP000321058">
    <property type="component" value="Unassembled WGS sequence"/>
</dbReference>